<dbReference type="GO" id="GO:0005739">
    <property type="term" value="C:mitochondrion"/>
    <property type="evidence" value="ECO:0007669"/>
    <property type="project" value="TreeGrafter"/>
</dbReference>
<feature type="compositionally biased region" description="Low complexity" evidence="2">
    <location>
        <begin position="946"/>
        <end position="957"/>
    </location>
</feature>
<dbReference type="InterPro" id="IPR024774">
    <property type="entry name" value="PH_dom-Mcp5-type"/>
</dbReference>
<reference evidence="4 5" key="1">
    <citation type="submission" date="2019-10" db="EMBL/GenBank/DDBJ databases">
        <authorList>
            <person name="Palmer J.M."/>
        </authorList>
    </citation>
    <scope>NUCLEOTIDE SEQUENCE [LARGE SCALE GENOMIC DNA]</scope>
    <source>
        <strain evidence="4 5">TWF694</strain>
    </source>
</reference>
<accession>A0AAV9XBZ9</accession>
<feature type="compositionally biased region" description="Basic residues" evidence="2">
    <location>
        <begin position="965"/>
        <end position="975"/>
    </location>
</feature>
<evidence type="ECO:0000313" key="5">
    <source>
        <dbReference type="Proteomes" id="UP001365542"/>
    </source>
</evidence>
<evidence type="ECO:0000256" key="1">
    <source>
        <dbReference type="SAM" id="Coils"/>
    </source>
</evidence>
<dbReference type="InterPro" id="IPR053005">
    <property type="entry name" value="Nuclear_Pos-Cytoskel_Interact"/>
</dbReference>
<evidence type="ECO:0000256" key="2">
    <source>
        <dbReference type="SAM" id="MobiDB-lite"/>
    </source>
</evidence>
<feature type="domain" description="Pleckstrin homology" evidence="3">
    <location>
        <begin position="1049"/>
        <end position="1182"/>
    </location>
</feature>
<dbReference type="EMBL" id="JAVHJO010000006">
    <property type="protein sequence ID" value="KAK6539597.1"/>
    <property type="molecule type" value="Genomic_DNA"/>
</dbReference>
<feature type="region of interest" description="Disordered" evidence="2">
    <location>
        <begin position="257"/>
        <end position="281"/>
    </location>
</feature>
<keyword evidence="5" id="KW-1185">Reference proteome</keyword>
<dbReference type="GO" id="GO:0000226">
    <property type="term" value="P:microtubule cytoskeleton organization"/>
    <property type="evidence" value="ECO:0007669"/>
    <property type="project" value="TreeGrafter"/>
</dbReference>
<feature type="coiled-coil region" evidence="1">
    <location>
        <begin position="138"/>
        <end position="195"/>
    </location>
</feature>
<dbReference type="PANTHER" id="PTHR28190:SF2">
    <property type="entry name" value="MIGRATION PROTEIN, PUTATIVE (AFU_ORTHOLOGUE AFUA_2G07730)-RELATED"/>
    <property type="match status" value="1"/>
</dbReference>
<evidence type="ECO:0000259" key="3">
    <source>
        <dbReference type="Pfam" id="PF12814"/>
    </source>
</evidence>
<dbReference type="GO" id="GO:0015631">
    <property type="term" value="F:tubulin binding"/>
    <property type="evidence" value="ECO:0007669"/>
    <property type="project" value="TreeGrafter"/>
</dbReference>
<feature type="compositionally biased region" description="Basic and acidic residues" evidence="2">
    <location>
        <begin position="1"/>
        <end position="13"/>
    </location>
</feature>
<dbReference type="GO" id="GO:0005543">
    <property type="term" value="F:phospholipid binding"/>
    <property type="evidence" value="ECO:0007669"/>
    <property type="project" value="InterPro"/>
</dbReference>
<comment type="caution">
    <text evidence="4">The sequence shown here is derived from an EMBL/GenBank/DDBJ whole genome shotgun (WGS) entry which is preliminary data.</text>
</comment>
<sequence>MTMDEHLLHRQSESEDGAVSDNFMPIQRMGSRNFKRHKSRSRSRNGSTSPQKMGRYTPPLTNGRTSPMKNGIHGKDVHTEEPISILDPRRFTPTLHASLVAEILSLRRDLEAKNGLIESLEVDLSVARAETENTATTAASARREARDVREQLKLRENDEELETLSYERDQALETVEELKRQVERLTKSRRKTEDDMERNRQIFDRERSEWEISKRSLEHRVHVSEGRLKTLLQEIATANEAQTEEIMDNHLIRPESIARPVSRNSMRSISSSDSESTDVGKNGIRFSMINVEASQSGLRLADELSFIHETSEASEAETEGSVYPDSVAEMSHDSMADMSHDSIPAPEDEYEPEPLNEHLIPSRRSSGALSPSLIGDDKSEITTIMAADEEELKDLRRENMRIMEMVEQLEECIRLEKQERENMRTAMTLELSEWQDKYRRQTQDYQDREYQELHEREILQREHQDQLELLESIAADTQHQLELLATEKAELKRSVEESLRARQEELDEESAPVIETMVKEMIEEVLEDSIEIEALPPIFEREEEAVVELELMKPLETPRNSVIYDDMPQSPREISANQGRKRISLMSPVPVSPPLSPPSTTRRSSAVIYISSECQTSPVKIAEPSVDAACQTDKPPSPPQSPTFIIPSIAIHPPGPSIISYEPKPTKDAGCQTFQPPQTKSSSMQTESIKVDTRILLKNFGSPPTPKREAPRPPVQIASAQTASIQTATVQKVTVRKASAPSLVNVEATVPVSPPPVLSPTTSMSSPPVPPAKSTRRTVRVPLTRLNTAPGPLRESFENSPQSSPPQRSMSEAAIPPMPVVSPNGVPRPPRSTSLWKFSDPPSDEDDDDVELEEQEDEFKTALSAPKPPRPRPSESTLASIASASNRDSILLPKRHPSIKRNIATKPILPARAWNHTVPSLNRRVSGIPVGPPYPVPLRHSSRKLPPSITSSRASSPSPMPGGIRRTRNSIRKSRSALGLKTEGSIRTRSPPPMSFSSVAPESPTEIPPLPRDAILPNSMNNKPNYGHRYQDSSVTGTASIDSSQQQTSVVDAIAQTMVGEFLYKYVRKRFGQQDSLQGWDKEDGGSGARHKRWVWVAPYERAVMWSTRQPTSGTALMGKSGRKLLIQSVLDVKDDTPPPKGVTLFNRSILILTPARALKFTAATQERHYIWLMALSFLAHSSQSPANGLTLPPALPFEYEQLANRSDVEGKGKEKATAPSYMSGGESEYYDARPTFQNPFSAHGSFTTNHSYAYSNPYSNGYSNGGYSNGGYSNGGYSGGYANDNESFSINPRRTSQYGSIISDDSVADYPTIRRHARKRSNSAYPSMPRMPPPPRNFTSPTFSGFSGTHRPSESITSDFNCNIPMHNYQNNRNSMISYNQSIRDGAASAASGNFFDAIPTGTMRMEAFIDSTPKIGGYEDDDFFPDLSRAFSGPGGGRMSNRNSRIMGPRNGFLDFYGVPDDPYSISRARYSEDDDASTYHRRGDLFAGF</sequence>
<name>A0AAV9XBZ9_9PEZI</name>
<keyword evidence="1" id="KW-0175">Coiled coil</keyword>
<dbReference type="Proteomes" id="UP001365542">
    <property type="component" value="Unassembled WGS sequence"/>
</dbReference>
<feature type="compositionally biased region" description="Basic residues" evidence="2">
    <location>
        <begin position="33"/>
        <end position="43"/>
    </location>
</feature>
<organism evidence="4 5">
    <name type="scientific">Orbilia ellipsospora</name>
    <dbReference type="NCBI Taxonomy" id="2528407"/>
    <lineage>
        <taxon>Eukaryota</taxon>
        <taxon>Fungi</taxon>
        <taxon>Dikarya</taxon>
        <taxon>Ascomycota</taxon>
        <taxon>Pezizomycotina</taxon>
        <taxon>Orbiliomycetes</taxon>
        <taxon>Orbiliales</taxon>
        <taxon>Orbiliaceae</taxon>
        <taxon>Orbilia</taxon>
    </lineage>
</organism>
<dbReference type="Pfam" id="PF12814">
    <property type="entry name" value="Mcp5_PH"/>
    <property type="match status" value="1"/>
</dbReference>
<feature type="compositionally biased region" description="Basic and acidic residues" evidence="2">
    <location>
        <begin position="1207"/>
        <end position="1217"/>
    </location>
</feature>
<protein>
    <recommendedName>
        <fullName evidence="3">Pleckstrin homology domain-containing protein</fullName>
    </recommendedName>
</protein>
<feature type="coiled-coil region" evidence="1">
    <location>
        <begin position="474"/>
        <end position="508"/>
    </location>
</feature>
<feature type="region of interest" description="Disordered" evidence="2">
    <location>
        <begin position="1207"/>
        <end position="1226"/>
    </location>
</feature>
<dbReference type="GO" id="GO:0032065">
    <property type="term" value="P:maintenance of protein location in cell cortex"/>
    <property type="evidence" value="ECO:0007669"/>
    <property type="project" value="InterPro"/>
</dbReference>
<evidence type="ECO:0000313" key="4">
    <source>
        <dbReference type="EMBL" id="KAK6539597.1"/>
    </source>
</evidence>
<feature type="compositionally biased region" description="Pro residues" evidence="2">
    <location>
        <begin position="816"/>
        <end position="830"/>
    </location>
</feature>
<dbReference type="GO" id="GO:0005938">
    <property type="term" value="C:cell cortex"/>
    <property type="evidence" value="ECO:0007669"/>
    <property type="project" value="InterPro"/>
</dbReference>
<feature type="compositionally biased region" description="Polar residues" evidence="2">
    <location>
        <begin position="59"/>
        <end position="68"/>
    </location>
</feature>
<feature type="region of interest" description="Disordered" evidence="2">
    <location>
        <begin position="1"/>
        <end position="75"/>
    </location>
</feature>
<dbReference type="PANTHER" id="PTHR28190">
    <property type="entry name" value="NUCLEAR MIGRATION PROTEIN NUM1"/>
    <property type="match status" value="1"/>
</dbReference>
<feature type="compositionally biased region" description="Low complexity" evidence="2">
    <location>
        <begin position="262"/>
        <end position="274"/>
    </location>
</feature>
<gene>
    <name evidence="4" type="ORF">TWF694_009806</name>
</gene>
<feature type="region of interest" description="Disordered" evidence="2">
    <location>
        <begin position="938"/>
        <end position="1008"/>
    </location>
</feature>
<feature type="compositionally biased region" description="Acidic residues" evidence="2">
    <location>
        <begin position="842"/>
        <end position="857"/>
    </location>
</feature>
<feature type="coiled-coil region" evidence="1">
    <location>
        <begin position="378"/>
        <end position="426"/>
    </location>
</feature>
<proteinExistence type="predicted"/>
<feature type="region of interest" description="Disordered" evidence="2">
    <location>
        <begin position="740"/>
        <end position="882"/>
    </location>
</feature>